<dbReference type="Proteomes" id="UP000653411">
    <property type="component" value="Unassembled WGS sequence"/>
</dbReference>
<reference evidence="3" key="2">
    <citation type="submission" date="2020-09" db="EMBL/GenBank/DDBJ databases">
        <authorList>
            <person name="Sun Q."/>
            <person name="Zhou Y."/>
        </authorList>
    </citation>
    <scope>NUCLEOTIDE SEQUENCE</scope>
    <source>
        <strain evidence="3">CGMCC 4.7110</strain>
    </source>
</reference>
<dbReference type="RefSeq" id="WP_189262084.1">
    <property type="nucleotide sequence ID" value="NZ_BMML01000003.1"/>
</dbReference>
<name>A0A917X9N0_9ACTN</name>
<reference evidence="3" key="1">
    <citation type="journal article" date="2014" name="Int. J. Syst. Evol. Microbiol.">
        <title>Complete genome sequence of Corynebacterium casei LMG S-19264T (=DSM 44701T), isolated from a smear-ripened cheese.</title>
        <authorList>
            <consortium name="US DOE Joint Genome Institute (JGI-PGF)"/>
            <person name="Walter F."/>
            <person name="Albersmeier A."/>
            <person name="Kalinowski J."/>
            <person name="Ruckert C."/>
        </authorList>
    </citation>
    <scope>NUCLEOTIDE SEQUENCE</scope>
    <source>
        <strain evidence="3">CGMCC 4.7110</strain>
    </source>
</reference>
<dbReference type="InterPro" id="IPR002347">
    <property type="entry name" value="SDR_fam"/>
</dbReference>
<keyword evidence="2" id="KW-0560">Oxidoreductase</keyword>
<gene>
    <name evidence="3" type="ORF">GCM10011578_018340</name>
</gene>
<evidence type="ECO:0000256" key="1">
    <source>
        <dbReference type="ARBA" id="ARBA00006484"/>
    </source>
</evidence>
<protein>
    <recommendedName>
        <fullName evidence="5">SDR family oxidoreductase</fullName>
    </recommendedName>
</protein>
<dbReference type="Gene3D" id="3.40.50.720">
    <property type="entry name" value="NAD(P)-binding Rossmann-like Domain"/>
    <property type="match status" value="1"/>
</dbReference>
<keyword evidence="4" id="KW-1185">Reference proteome</keyword>
<dbReference type="PANTHER" id="PTHR24321">
    <property type="entry name" value="DEHYDROGENASES, SHORT CHAIN"/>
    <property type="match status" value="1"/>
</dbReference>
<organism evidence="3 4">
    <name type="scientific">Streptomyces fuscichromogenes</name>
    <dbReference type="NCBI Taxonomy" id="1324013"/>
    <lineage>
        <taxon>Bacteria</taxon>
        <taxon>Bacillati</taxon>
        <taxon>Actinomycetota</taxon>
        <taxon>Actinomycetes</taxon>
        <taxon>Kitasatosporales</taxon>
        <taxon>Streptomycetaceae</taxon>
        <taxon>Streptomyces</taxon>
    </lineage>
</organism>
<dbReference type="GO" id="GO:0016491">
    <property type="term" value="F:oxidoreductase activity"/>
    <property type="evidence" value="ECO:0007669"/>
    <property type="project" value="UniProtKB-KW"/>
</dbReference>
<dbReference type="Pfam" id="PF13561">
    <property type="entry name" value="adh_short_C2"/>
    <property type="match status" value="1"/>
</dbReference>
<evidence type="ECO:0000256" key="2">
    <source>
        <dbReference type="ARBA" id="ARBA00023002"/>
    </source>
</evidence>
<evidence type="ECO:0008006" key="5">
    <source>
        <dbReference type="Google" id="ProtNLM"/>
    </source>
</evidence>
<sequence length="254" mass="26910">MRGLRGKSFVVAGDATGTGEDVAKRLAAEGASVTLGDVDFARAEETARRIIESGGRALAIECDFTDRASLEWLVDRTVSRFGGIDGLCNVGVRPSAMVPDNEVSLLDLDPEVWRRALEVYLLGYALTCSTVLPPLLDQGMGAIVNIAPGVAEGGSDGRPASSVHSGVNSLTHHIATRWGEKGVRCNTLTISQARHGTWAEGGRPAQTAIPVHAPAPWPGHPDDPAAAAAFLLSDEAKSRNGEEWYLYEDTNPRG</sequence>
<dbReference type="InterPro" id="IPR036291">
    <property type="entry name" value="NAD(P)-bd_dom_sf"/>
</dbReference>
<evidence type="ECO:0000313" key="4">
    <source>
        <dbReference type="Proteomes" id="UP000653411"/>
    </source>
</evidence>
<accession>A0A917X9N0</accession>
<dbReference type="PRINTS" id="PR00081">
    <property type="entry name" value="GDHRDH"/>
</dbReference>
<dbReference type="EMBL" id="BMML01000003">
    <property type="protein sequence ID" value="GGM97778.1"/>
    <property type="molecule type" value="Genomic_DNA"/>
</dbReference>
<comment type="caution">
    <text evidence="3">The sequence shown here is derived from an EMBL/GenBank/DDBJ whole genome shotgun (WGS) entry which is preliminary data.</text>
</comment>
<proteinExistence type="inferred from homology"/>
<dbReference type="SUPFAM" id="SSF51735">
    <property type="entry name" value="NAD(P)-binding Rossmann-fold domains"/>
    <property type="match status" value="1"/>
</dbReference>
<dbReference type="PANTHER" id="PTHR24321:SF14">
    <property type="entry name" value="SHORT-CHAIN TYPE DEHYDROGENASE_REDUCTASE BLR2146-RELATED"/>
    <property type="match status" value="1"/>
</dbReference>
<evidence type="ECO:0000313" key="3">
    <source>
        <dbReference type="EMBL" id="GGM97778.1"/>
    </source>
</evidence>
<comment type="similarity">
    <text evidence="1">Belongs to the short-chain dehydrogenases/reductases (SDR) family.</text>
</comment>
<dbReference type="AlphaFoldDB" id="A0A917X9N0"/>